<keyword evidence="2" id="KW-1185">Reference proteome</keyword>
<dbReference type="Proteomes" id="UP001359559">
    <property type="component" value="Unassembled WGS sequence"/>
</dbReference>
<evidence type="ECO:0000313" key="2">
    <source>
        <dbReference type="Proteomes" id="UP001359559"/>
    </source>
</evidence>
<gene>
    <name evidence="1" type="ORF">RJT34_24824</name>
</gene>
<evidence type="ECO:0000313" key="1">
    <source>
        <dbReference type="EMBL" id="KAK7279767.1"/>
    </source>
</evidence>
<accession>A0AAN9FNL3</accession>
<name>A0AAN9FNL3_CLITE</name>
<proteinExistence type="predicted"/>
<sequence>MADLAANPRAKFVTVMVSRCQFVTIRPKTYHNSPLRAIDRSRTQTLKTEGHDQCYEKLIRGELLDAAQRRCGGAMKAVTGQGNEEPERGGFCVKTVALRPWAEGLGQLEFPLTHTRSGVQAWPLTVRGGQDFSMAFFNRPLPPPLSAIFGECDSRSSCTNFRPRPSVVNSVTSVSKDIGWTESHIDPMLYLKNLYLCLTSVEPFNVITGAVFFLLVRVHYQPLTGSFQNSNFAPLGQKAKSRPFLMGLGPECGRSWVLAPPPIKETSGIHHFHSFLDIEVLSL</sequence>
<reference evidence="1 2" key="1">
    <citation type="submission" date="2024-01" db="EMBL/GenBank/DDBJ databases">
        <title>The genomes of 5 underutilized Papilionoideae crops provide insights into root nodulation and disease resistance.</title>
        <authorList>
            <person name="Yuan L."/>
        </authorList>
    </citation>
    <scope>NUCLEOTIDE SEQUENCE [LARGE SCALE GENOMIC DNA]</scope>
    <source>
        <strain evidence="1">LY-2023</strain>
        <tissue evidence="1">Leaf</tissue>
    </source>
</reference>
<comment type="caution">
    <text evidence="1">The sequence shown here is derived from an EMBL/GenBank/DDBJ whole genome shotgun (WGS) entry which is preliminary data.</text>
</comment>
<dbReference type="AlphaFoldDB" id="A0AAN9FNL3"/>
<dbReference type="EMBL" id="JAYKXN010000006">
    <property type="protein sequence ID" value="KAK7279767.1"/>
    <property type="molecule type" value="Genomic_DNA"/>
</dbReference>
<protein>
    <submittedName>
        <fullName evidence="1">Uncharacterized protein</fullName>
    </submittedName>
</protein>
<organism evidence="1 2">
    <name type="scientific">Clitoria ternatea</name>
    <name type="common">Butterfly pea</name>
    <dbReference type="NCBI Taxonomy" id="43366"/>
    <lineage>
        <taxon>Eukaryota</taxon>
        <taxon>Viridiplantae</taxon>
        <taxon>Streptophyta</taxon>
        <taxon>Embryophyta</taxon>
        <taxon>Tracheophyta</taxon>
        <taxon>Spermatophyta</taxon>
        <taxon>Magnoliopsida</taxon>
        <taxon>eudicotyledons</taxon>
        <taxon>Gunneridae</taxon>
        <taxon>Pentapetalae</taxon>
        <taxon>rosids</taxon>
        <taxon>fabids</taxon>
        <taxon>Fabales</taxon>
        <taxon>Fabaceae</taxon>
        <taxon>Papilionoideae</taxon>
        <taxon>50 kb inversion clade</taxon>
        <taxon>NPAAA clade</taxon>
        <taxon>indigoferoid/millettioid clade</taxon>
        <taxon>Phaseoleae</taxon>
        <taxon>Clitoria</taxon>
    </lineage>
</organism>